<sequence>MRAFSLLLHSFAFFFYASSVASSPVGLGQLFGSDQPDQQTTPAQAPSPAHAESHAQDPSPAEAPSPAQNPPTAEVPAGASPASAHSSSTAFRDRLRLVECRLQDIERAASAGFDGFALNVGETDWQVDQFHTGLDAAAGTDFKLFVSLDMTAISCSNTALLRRYFTEFQDSPQYLRVGGKPAISTFSGEQCTFGTANSNEGWRSFIDSTGAEPCFFIPAFFFNNPSTLEDYTVMEGGFNWNAAWPAGDFDVNFDPDESWIRPLGGRAYMAGVSPWFFTHYSPDSYNKNFIYLCDNWMFSQCWELLIANRDRIAMAFKTGDYPAIRRDRIFLWSHLYPSNANANDSLGRPANWQWTRDFLWAVVVLLTDPATVMLRCGPNQGSWDVPSGLSKLKLPLTVDCSVTASVQRADGSGMDFSPAGFTFSTTPPSYNFNAFVAASP</sequence>
<organism evidence="3 4">
    <name type="scientific">Mycena metata</name>
    <dbReference type="NCBI Taxonomy" id="1033252"/>
    <lineage>
        <taxon>Eukaryota</taxon>
        <taxon>Fungi</taxon>
        <taxon>Dikarya</taxon>
        <taxon>Basidiomycota</taxon>
        <taxon>Agaricomycotina</taxon>
        <taxon>Agaricomycetes</taxon>
        <taxon>Agaricomycetidae</taxon>
        <taxon>Agaricales</taxon>
        <taxon>Marasmiineae</taxon>
        <taxon>Mycenaceae</taxon>
        <taxon>Mycena</taxon>
    </lineage>
</organism>
<dbReference type="AlphaFoldDB" id="A0AAD7DVX5"/>
<keyword evidence="4" id="KW-1185">Reference proteome</keyword>
<evidence type="ECO:0000313" key="4">
    <source>
        <dbReference type="Proteomes" id="UP001215598"/>
    </source>
</evidence>
<evidence type="ECO:0000256" key="2">
    <source>
        <dbReference type="SAM" id="SignalP"/>
    </source>
</evidence>
<feature type="signal peptide" evidence="2">
    <location>
        <begin position="1"/>
        <end position="22"/>
    </location>
</feature>
<keyword evidence="2" id="KW-0732">Signal</keyword>
<feature type="chain" id="PRO_5042199180" evidence="2">
    <location>
        <begin position="23"/>
        <end position="440"/>
    </location>
</feature>
<feature type="compositionally biased region" description="Low complexity" evidence="1">
    <location>
        <begin position="77"/>
        <end position="87"/>
    </location>
</feature>
<keyword evidence="3" id="KW-0378">Hydrolase</keyword>
<reference evidence="3" key="1">
    <citation type="submission" date="2023-03" db="EMBL/GenBank/DDBJ databases">
        <title>Massive genome expansion in bonnet fungi (Mycena s.s.) driven by repeated elements and novel gene families across ecological guilds.</title>
        <authorList>
            <consortium name="Lawrence Berkeley National Laboratory"/>
            <person name="Harder C.B."/>
            <person name="Miyauchi S."/>
            <person name="Viragh M."/>
            <person name="Kuo A."/>
            <person name="Thoen E."/>
            <person name="Andreopoulos B."/>
            <person name="Lu D."/>
            <person name="Skrede I."/>
            <person name="Drula E."/>
            <person name="Henrissat B."/>
            <person name="Morin E."/>
            <person name="Kohler A."/>
            <person name="Barry K."/>
            <person name="LaButti K."/>
            <person name="Morin E."/>
            <person name="Salamov A."/>
            <person name="Lipzen A."/>
            <person name="Mereny Z."/>
            <person name="Hegedus B."/>
            <person name="Baldrian P."/>
            <person name="Stursova M."/>
            <person name="Weitz H."/>
            <person name="Taylor A."/>
            <person name="Grigoriev I.V."/>
            <person name="Nagy L.G."/>
            <person name="Martin F."/>
            <person name="Kauserud H."/>
        </authorList>
    </citation>
    <scope>NUCLEOTIDE SEQUENCE</scope>
    <source>
        <strain evidence="3">CBHHK182m</strain>
    </source>
</reference>
<feature type="compositionally biased region" description="Low complexity" evidence="1">
    <location>
        <begin position="33"/>
        <end position="48"/>
    </location>
</feature>
<dbReference type="Gene3D" id="3.20.20.80">
    <property type="entry name" value="Glycosidases"/>
    <property type="match status" value="1"/>
</dbReference>
<dbReference type="InterPro" id="IPR005197">
    <property type="entry name" value="Glyco_hydro_71"/>
</dbReference>
<dbReference type="Pfam" id="PF03659">
    <property type="entry name" value="Glyco_hydro_71"/>
    <property type="match status" value="2"/>
</dbReference>
<protein>
    <submittedName>
        <fullName evidence="3">Glycosyl hydrolase family 71-domain-containing protein</fullName>
    </submittedName>
</protein>
<dbReference type="Proteomes" id="UP001215598">
    <property type="component" value="Unassembled WGS sequence"/>
</dbReference>
<comment type="caution">
    <text evidence="3">The sequence shown here is derived from an EMBL/GenBank/DDBJ whole genome shotgun (WGS) entry which is preliminary data.</text>
</comment>
<dbReference type="GO" id="GO:0051118">
    <property type="term" value="F:glucan endo-1,3-alpha-glucosidase activity"/>
    <property type="evidence" value="ECO:0007669"/>
    <property type="project" value="InterPro"/>
</dbReference>
<evidence type="ECO:0000313" key="3">
    <source>
        <dbReference type="EMBL" id="KAJ7700553.1"/>
    </source>
</evidence>
<accession>A0AAD7DVX5</accession>
<name>A0AAD7DVX5_9AGAR</name>
<evidence type="ECO:0000256" key="1">
    <source>
        <dbReference type="SAM" id="MobiDB-lite"/>
    </source>
</evidence>
<dbReference type="CDD" id="cd11577">
    <property type="entry name" value="GH71"/>
    <property type="match status" value="1"/>
</dbReference>
<gene>
    <name evidence="3" type="ORF">B0H16DRAFT_1834915</name>
</gene>
<proteinExistence type="predicted"/>
<feature type="region of interest" description="Disordered" evidence="1">
    <location>
        <begin position="31"/>
        <end position="87"/>
    </location>
</feature>
<dbReference type="EMBL" id="JARKIB010000552">
    <property type="protein sequence ID" value="KAJ7700553.1"/>
    <property type="molecule type" value="Genomic_DNA"/>
</dbReference>